<proteinExistence type="predicted"/>
<dbReference type="InterPro" id="IPR044930">
    <property type="entry name" value="Homing_endonuclease_His-Me"/>
</dbReference>
<reference evidence="2" key="1">
    <citation type="journal article" date="2015" name="Nature">
        <title>Complex archaea that bridge the gap between prokaryotes and eukaryotes.</title>
        <authorList>
            <person name="Spang A."/>
            <person name="Saw J.H."/>
            <person name="Jorgensen S.L."/>
            <person name="Zaremba-Niedzwiedzka K."/>
            <person name="Martijn J."/>
            <person name="Lind A.E."/>
            <person name="van Eijk R."/>
            <person name="Schleper C."/>
            <person name="Guy L."/>
            <person name="Ettema T.J."/>
        </authorList>
    </citation>
    <scope>NUCLEOTIDE SEQUENCE</scope>
</reference>
<dbReference type="EMBL" id="LAZR01018161">
    <property type="protein sequence ID" value="KKL97471.1"/>
    <property type="molecule type" value="Genomic_DNA"/>
</dbReference>
<name>A0A0F9H3D4_9ZZZZ</name>
<dbReference type="AlphaFoldDB" id="A0A0F9H3D4"/>
<accession>A0A0F9H3D4</accession>
<dbReference type="SUPFAM" id="SSF54060">
    <property type="entry name" value="His-Me finger endonucleases"/>
    <property type="match status" value="1"/>
</dbReference>
<comment type="caution">
    <text evidence="2">The sequence shown here is derived from an EMBL/GenBank/DDBJ whole genome shotgun (WGS) entry which is preliminary data.</text>
</comment>
<sequence>MPHRVSYTSEYGPIPEDMGIHHNCDNPSCVRPLHLVTGGQQDNMLDALERGRLEVFTGENHKCSKLTEADVLEIRALTTSEVKLAKIYGVSRALIGQIRRNETWKHVKGNQ</sequence>
<feature type="domain" description="HNH nuclease" evidence="1">
    <location>
        <begin position="3"/>
        <end position="44"/>
    </location>
</feature>
<dbReference type="InterPro" id="IPR003615">
    <property type="entry name" value="HNH_nuc"/>
</dbReference>
<dbReference type="Pfam" id="PF13392">
    <property type="entry name" value="HNH_3"/>
    <property type="match status" value="1"/>
</dbReference>
<gene>
    <name evidence="2" type="ORF">LCGC14_1834130</name>
</gene>
<organism evidence="2">
    <name type="scientific">marine sediment metagenome</name>
    <dbReference type="NCBI Taxonomy" id="412755"/>
    <lineage>
        <taxon>unclassified sequences</taxon>
        <taxon>metagenomes</taxon>
        <taxon>ecological metagenomes</taxon>
    </lineage>
</organism>
<evidence type="ECO:0000259" key="1">
    <source>
        <dbReference type="Pfam" id="PF13392"/>
    </source>
</evidence>
<dbReference type="InterPro" id="IPR044925">
    <property type="entry name" value="His-Me_finger_sf"/>
</dbReference>
<dbReference type="GO" id="GO:0004519">
    <property type="term" value="F:endonuclease activity"/>
    <property type="evidence" value="ECO:0007669"/>
    <property type="project" value="InterPro"/>
</dbReference>
<dbReference type="Gene3D" id="3.90.75.10">
    <property type="entry name" value="Homing Intron 3 (I-ppo) Encoded Endonuclease, Chain A"/>
    <property type="match status" value="1"/>
</dbReference>
<evidence type="ECO:0000313" key="2">
    <source>
        <dbReference type="EMBL" id="KKL97471.1"/>
    </source>
</evidence>
<protein>
    <recommendedName>
        <fullName evidence="1">HNH nuclease domain-containing protein</fullName>
    </recommendedName>
</protein>